<keyword evidence="4" id="KW-0479">Metal-binding</keyword>
<comment type="similarity">
    <text evidence="2 4">Belongs to the trehalose phosphatase family.</text>
</comment>
<evidence type="ECO:0000256" key="4">
    <source>
        <dbReference type="RuleBase" id="RU361117"/>
    </source>
</evidence>
<evidence type="ECO:0000313" key="5">
    <source>
        <dbReference type="EMBL" id="ARO13448.1"/>
    </source>
</evidence>
<dbReference type="InterPro" id="IPR003337">
    <property type="entry name" value="Trehalose_PPase"/>
</dbReference>
<dbReference type="InterPro" id="IPR044651">
    <property type="entry name" value="OTSB-like"/>
</dbReference>
<comment type="pathway">
    <text evidence="1 4">Glycan biosynthesis; trehalose biosynthesis.</text>
</comment>
<dbReference type="NCBIfam" id="TIGR01484">
    <property type="entry name" value="HAD-SF-IIB"/>
    <property type="match status" value="1"/>
</dbReference>
<dbReference type="PANTHER" id="PTHR43768">
    <property type="entry name" value="TREHALOSE 6-PHOSPHATE PHOSPHATASE"/>
    <property type="match status" value="1"/>
</dbReference>
<dbReference type="KEGG" id="kro:BVG79_00088"/>
<organism evidence="5 6">
    <name type="scientific">Ketogulonicigenium robustum</name>
    <dbReference type="NCBI Taxonomy" id="92947"/>
    <lineage>
        <taxon>Bacteria</taxon>
        <taxon>Pseudomonadati</taxon>
        <taxon>Pseudomonadota</taxon>
        <taxon>Alphaproteobacteria</taxon>
        <taxon>Rhodobacterales</taxon>
        <taxon>Roseobacteraceae</taxon>
        <taxon>Ketogulonicigenium</taxon>
    </lineage>
</organism>
<comment type="function">
    <text evidence="4">Removes the phosphate from trehalose 6-phosphate to produce free trehalose.</text>
</comment>
<evidence type="ECO:0000256" key="1">
    <source>
        <dbReference type="ARBA" id="ARBA00005199"/>
    </source>
</evidence>
<name>A0A1W6NW22_9RHOB</name>
<dbReference type="NCBIfam" id="TIGR00685">
    <property type="entry name" value="T6PP"/>
    <property type="match status" value="1"/>
</dbReference>
<dbReference type="UniPathway" id="UPA00299"/>
<dbReference type="InterPro" id="IPR006379">
    <property type="entry name" value="HAD-SF_hydro_IIB"/>
</dbReference>
<evidence type="ECO:0000256" key="3">
    <source>
        <dbReference type="ARBA" id="ARBA00022801"/>
    </source>
</evidence>
<dbReference type="InterPro" id="IPR036412">
    <property type="entry name" value="HAD-like_sf"/>
</dbReference>
<dbReference type="EMBL" id="CP019937">
    <property type="protein sequence ID" value="ARO13448.1"/>
    <property type="molecule type" value="Genomic_DNA"/>
</dbReference>
<dbReference type="GO" id="GO:0004805">
    <property type="term" value="F:trehalose-phosphatase activity"/>
    <property type="evidence" value="ECO:0007669"/>
    <property type="project" value="UniProtKB-EC"/>
</dbReference>
<dbReference type="GO" id="GO:0005992">
    <property type="term" value="P:trehalose biosynthetic process"/>
    <property type="evidence" value="ECO:0007669"/>
    <property type="project" value="UniProtKB-UniPathway"/>
</dbReference>
<accession>A0A1W6NW22</accession>
<dbReference type="SUPFAM" id="SSF56784">
    <property type="entry name" value="HAD-like"/>
    <property type="match status" value="1"/>
</dbReference>
<evidence type="ECO:0000256" key="2">
    <source>
        <dbReference type="ARBA" id="ARBA00008770"/>
    </source>
</evidence>
<dbReference type="STRING" id="92947.BVG79_00088"/>
<keyword evidence="6" id="KW-1185">Reference proteome</keyword>
<protein>
    <recommendedName>
        <fullName evidence="4">Trehalose 6-phosphate phosphatase</fullName>
        <ecNumber evidence="4">3.1.3.12</ecNumber>
    </recommendedName>
</protein>
<dbReference type="InterPro" id="IPR023214">
    <property type="entry name" value="HAD_sf"/>
</dbReference>
<comment type="catalytic activity">
    <reaction evidence="4">
        <text>alpha,alpha-trehalose 6-phosphate + H2O = alpha,alpha-trehalose + phosphate</text>
        <dbReference type="Rhea" id="RHEA:23420"/>
        <dbReference type="ChEBI" id="CHEBI:15377"/>
        <dbReference type="ChEBI" id="CHEBI:16551"/>
        <dbReference type="ChEBI" id="CHEBI:43474"/>
        <dbReference type="ChEBI" id="CHEBI:58429"/>
        <dbReference type="EC" id="3.1.3.12"/>
    </reaction>
</comment>
<keyword evidence="3 4" id="KW-0378">Hydrolase</keyword>
<dbReference type="Pfam" id="PF02358">
    <property type="entry name" value="Trehalose_PPase"/>
    <property type="match status" value="1"/>
</dbReference>
<dbReference type="GO" id="GO:0046872">
    <property type="term" value="F:metal ion binding"/>
    <property type="evidence" value="ECO:0007669"/>
    <property type="project" value="UniProtKB-KW"/>
</dbReference>
<dbReference type="Proteomes" id="UP000242447">
    <property type="component" value="Chromosome"/>
</dbReference>
<reference evidence="5 6" key="1">
    <citation type="submission" date="2017-02" db="EMBL/GenBank/DDBJ databases">
        <title>Ketogulonicigenium robustum SPU B003 Genome sequencing and assembly.</title>
        <authorList>
            <person name="Li Y."/>
            <person name="Liu L."/>
            <person name="Wang C."/>
            <person name="Zhang M."/>
            <person name="Zhang T."/>
            <person name="Zhang Y."/>
        </authorList>
    </citation>
    <scope>NUCLEOTIDE SEQUENCE [LARGE SCALE GENOMIC DNA]</scope>
    <source>
        <strain evidence="5 6">SPU_B003</strain>
    </source>
</reference>
<evidence type="ECO:0000313" key="6">
    <source>
        <dbReference type="Proteomes" id="UP000242447"/>
    </source>
</evidence>
<keyword evidence="4" id="KW-0460">Magnesium</keyword>
<gene>
    <name evidence="5" type="primary">otsB</name>
    <name evidence="5" type="ORF">BVG79_00088</name>
</gene>
<dbReference type="PANTHER" id="PTHR43768:SF3">
    <property type="entry name" value="TREHALOSE 6-PHOSPHATE PHOSPHATASE"/>
    <property type="match status" value="1"/>
</dbReference>
<dbReference type="AlphaFoldDB" id="A0A1W6NW22"/>
<dbReference type="EC" id="3.1.3.12" evidence="4"/>
<dbReference type="Gene3D" id="3.30.70.1020">
    <property type="entry name" value="Trehalose-6-phosphate phosphatase related protein, domain 2"/>
    <property type="match status" value="1"/>
</dbReference>
<sequence length="258" mass="26803">MPHAFDVSNGAIDASASVAPHPADWAFFLDLDGTLLDLAEAPDAVRPADDLQHVLTTLEAASGGALAIVTGRAVSFVDQLFAGHSFTVAGLHGAQLRLQGQGAPAIAARPAGFVAGARLARAAAQNGVLFEDKGDAFALHYRQAPAAAKDVHAVMTRAQQLAGADYKLRPGKFVVELAPARQDKGDALRHLMTLAPFLGRRPFAAGDDVTDEAMFKAARDLGGFGLRVGARADLAGSAAAMGLPNAAAFRHWIRSLTP</sequence>
<comment type="cofactor">
    <cofactor evidence="4">
        <name>Mg(2+)</name>
        <dbReference type="ChEBI" id="CHEBI:18420"/>
    </cofactor>
</comment>
<dbReference type="Gene3D" id="3.40.50.1000">
    <property type="entry name" value="HAD superfamily/HAD-like"/>
    <property type="match status" value="1"/>
</dbReference>
<proteinExistence type="inferred from homology"/>